<evidence type="ECO:0000313" key="3">
    <source>
        <dbReference type="Proteomes" id="UP001066276"/>
    </source>
</evidence>
<feature type="compositionally biased region" description="Basic residues" evidence="1">
    <location>
        <begin position="1"/>
        <end position="10"/>
    </location>
</feature>
<feature type="compositionally biased region" description="Basic residues" evidence="1">
    <location>
        <begin position="90"/>
        <end position="100"/>
    </location>
</feature>
<gene>
    <name evidence="2" type="ORF">NDU88_006068</name>
</gene>
<sequence length="100" mass="10775">MKRIASHHSGRGLPGGDQRKTVQLRLRRHTLPGRTAWGVRGTSRAHEREGPIPHAHTARKGAARGPPPPPRARGGSPGPGARRGPSSRPGRQRTTRQRSG</sequence>
<feature type="compositionally biased region" description="Low complexity" evidence="1">
    <location>
        <begin position="79"/>
        <end position="89"/>
    </location>
</feature>
<evidence type="ECO:0000256" key="1">
    <source>
        <dbReference type="SAM" id="MobiDB-lite"/>
    </source>
</evidence>
<feature type="region of interest" description="Disordered" evidence="1">
    <location>
        <begin position="1"/>
        <end position="100"/>
    </location>
</feature>
<comment type="caution">
    <text evidence="2">The sequence shown here is derived from an EMBL/GenBank/DDBJ whole genome shotgun (WGS) entry which is preliminary data.</text>
</comment>
<dbReference type="Proteomes" id="UP001066276">
    <property type="component" value="Chromosome 11"/>
</dbReference>
<reference evidence="2" key="1">
    <citation type="journal article" date="2022" name="bioRxiv">
        <title>Sequencing and chromosome-scale assembly of the giantPleurodeles waltlgenome.</title>
        <authorList>
            <person name="Brown T."/>
            <person name="Elewa A."/>
            <person name="Iarovenko S."/>
            <person name="Subramanian E."/>
            <person name="Araus A.J."/>
            <person name="Petzold A."/>
            <person name="Susuki M."/>
            <person name="Suzuki K.-i.T."/>
            <person name="Hayashi T."/>
            <person name="Toyoda A."/>
            <person name="Oliveira C."/>
            <person name="Osipova E."/>
            <person name="Leigh N.D."/>
            <person name="Simon A."/>
            <person name="Yun M.H."/>
        </authorList>
    </citation>
    <scope>NUCLEOTIDE SEQUENCE</scope>
    <source>
        <strain evidence="2">20211129_DDA</strain>
        <tissue evidence="2">Liver</tissue>
    </source>
</reference>
<protein>
    <submittedName>
        <fullName evidence="2">Uncharacterized protein</fullName>
    </submittedName>
</protein>
<accession>A0AAV7LTS0</accession>
<dbReference type="AlphaFoldDB" id="A0AAV7LTS0"/>
<dbReference type="EMBL" id="JANPWB010000015">
    <property type="protein sequence ID" value="KAJ1092958.1"/>
    <property type="molecule type" value="Genomic_DNA"/>
</dbReference>
<proteinExistence type="predicted"/>
<name>A0AAV7LTS0_PLEWA</name>
<evidence type="ECO:0000313" key="2">
    <source>
        <dbReference type="EMBL" id="KAJ1092958.1"/>
    </source>
</evidence>
<keyword evidence="3" id="KW-1185">Reference proteome</keyword>
<organism evidence="2 3">
    <name type="scientific">Pleurodeles waltl</name>
    <name type="common">Iberian ribbed newt</name>
    <dbReference type="NCBI Taxonomy" id="8319"/>
    <lineage>
        <taxon>Eukaryota</taxon>
        <taxon>Metazoa</taxon>
        <taxon>Chordata</taxon>
        <taxon>Craniata</taxon>
        <taxon>Vertebrata</taxon>
        <taxon>Euteleostomi</taxon>
        <taxon>Amphibia</taxon>
        <taxon>Batrachia</taxon>
        <taxon>Caudata</taxon>
        <taxon>Salamandroidea</taxon>
        <taxon>Salamandridae</taxon>
        <taxon>Pleurodelinae</taxon>
        <taxon>Pleurodeles</taxon>
    </lineage>
</organism>